<organism evidence="6 8">
    <name type="scientific">Aliarcobacter skirrowii CCUG 10374</name>
    <dbReference type="NCBI Taxonomy" id="1032239"/>
    <lineage>
        <taxon>Bacteria</taxon>
        <taxon>Pseudomonadati</taxon>
        <taxon>Campylobacterota</taxon>
        <taxon>Epsilonproteobacteria</taxon>
        <taxon>Campylobacterales</taxon>
        <taxon>Arcobacteraceae</taxon>
        <taxon>Aliarcobacter</taxon>
    </lineage>
</organism>
<dbReference type="InterPro" id="IPR029787">
    <property type="entry name" value="Nucleotide_cyclase"/>
</dbReference>
<dbReference type="SMART" id="SM00267">
    <property type="entry name" value="GGDEF"/>
    <property type="match status" value="1"/>
</dbReference>
<dbReference type="InterPro" id="IPR001789">
    <property type="entry name" value="Sig_transdc_resp-reg_receiver"/>
</dbReference>
<evidence type="ECO:0000259" key="4">
    <source>
        <dbReference type="PROSITE" id="PS50110"/>
    </source>
</evidence>
<dbReference type="NCBIfam" id="TIGR00254">
    <property type="entry name" value="GGDEF"/>
    <property type="match status" value="1"/>
</dbReference>
<dbReference type="Proteomes" id="UP000290580">
    <property type="component" value="Unassembled WGS sequence"/>
</dbReference>
<dbReference type="EMBL" id="NXIC01000003">
    <property type="protein sequence ID" value="RXI25989.1"/>
    <property type="molecule type" value="Genomic_DNA"/>
</dbReference>
<dbReference type="GO" id="GO:0000160">
    <property type="term" value="P:phosphorelay signal transduction system"/>
    <property type="evidence" value="ECO:0007669"/>
    <property type="project" value="InterPro"/>
</dbReference>
<dbReference type="EC" id="2.7.7.65" evidence="1"/>
<evidence type="ECO:0000256" key="1">
    <source>
        <dbReference type="ARBA" id="ARBA00012528"/>
    </source>
</evidence>
<dbReference type="GO" id="GO:0005886">
    <property type="term" value="C:plasma membrane"/>
    <property type="evidence" value="ECO:0007669"/>
    <property type="project" value="TreeGrafter"/>
</dbReference>
<dbReference type="GO" id="GO:1902201">
    <property type="term" value="P:negative regulation of bacterial-type flagellum-dependent cell motility"/>
    <property type="evidence" value="ECO:0007669"/>
    <property type="project" value="TreeGrafter"/>
</dbReference>
<evidence type="ECO:0000256" key="2">
    <source>
        <dbReference type="ARBA" id="ARBA00034247"/>
    </source>
</evidence>
<evidence type="ECO:0000313" key="6">
    <source>
        <dbReference type="EMBL" id="AXX85182.1"/>
    </source>
</evidence>
<name>A0AAD0WNR1_9BACT</name>
<dbReference type="GO" id="GO:0052621">
    <property type="term" value="F:diguanylate cyclase activity"/>
    <property type="evidence" value="ECO:0007669"/>
    <property type="project" value="UniProtKB-EC"/>
</dbReference>
<feature type="domain" description="GGDEF" evidence="5">
    <location>
        <begin position="166"/>
        <end position="307"/>
    </location>
</feature>
<feature type="modified residue" description="4-aspartylphosphate" evidence="3">
    <location>
        <position position="56"/>
    </location>
</feature>
<dbReference type="Gene3D" id="3.40.50.2300">
    <property type="match status" value="1"/>
</dbReference>
<gene>
    <name evidence="6" type="ORF">ASKIR_1380</name>
    <name evidence="7" type="ORF">CP959_06740</name>
</gene>
<comment type="catalytic activity">
    <reaction evidence="2">
        <text>2 GTP = 3',3'-c-di-GMP + 2 diphosphate</text>
        <dbReference type="Rhea" id="RHEA:24898"/>
        <dbReference type="ChEBI" id="CHEBI:33019"/>
        <dbReference type="ChEBI" id="CHEBI:37565"/>
        <dbReference type="ChEBI" id="CHEBI:58805"/>
        <dbReference type="EC" id="2.7.7.65"/>
    </reaction>
</comment>
<evidence type="ECO:0000256" key="3">
    <source>
        <dbReference type="PROSITE-ProRule" id="PRU00169"/>
    </source>
</evidence>
<evidence type="ECO:0000313" key="8">
    <source>
        <dbReference type="Proteomes" id="UP000262029"/>
    </source>
</evidence>
<reference evidence="6 8" key="2">
    <citation type="submission" date="2018-08" db="EMBL/GenBank/DDBJ databases">
        <title>Complete genome of the Arcobacter skirrowii type strain LMG 6621.</title>
        <authorList>
            <person name="Miller W.G."/>
            <person name="Yee E."/>
            <person name="Bono J.L."/>
        </authorList>
    </citation>
    <scope>NUCLEOTIDE SEQUENCE [LARGE SCALE GENOMIC DNA]</scope>
    <source>
        <strain evidence="6 8">CCUG 10374</strain>
    </source>
</reference>
<dbReference type="InterPro" id="IPR050469">
    <property type="entry name" value="Diguanylate_Cyclase"/>
</dbReference>
<dbReference type="PANTHER" id="PTHR45138:SF9">
    <property type="entry name" value="DIGUANYLATE CYCLASE DGCM-RELATED"/>
    <property type="match status" value="1"/>
</dbReference>
<evidence type="ECO:0000313" key="9">
    <source>
        <dbReference type="Proteomes" id="UP000290580"/>
    </source>
</evidence>
<dbReference type="SUPFAM" id="SSF55073">
    <property type="entry name" value="Nucleotide cyclase"/>
    <property type="match status" value="1"/>
</dbReference>
<reference evidence="7 9" key="1">
    <citation type="submission" date="2017-09" db="EMBL/GenBank/DDBJ databases">
        <title>Genomics of the genus Arcobacter.</title>
        <authorList>
            <person name="Perez-Cataluna A."/>
            <person name="Figueras M.J."/>
            <person name="Salas-Masso N."/>
        </authorList>
    </citation>
    <scope>NUCLEOTIDE SEQUENCE [LARGE SCALE GENOMIC DNA]</scope>
    <source>
        <strain evidence="7 9">LMG 6621</strain>
    </source>
</reference>
<proteinExistence type="predicted"/>
<dbReference type="SMART" id="SM00448">
    <property type="entry name" value="REC"/>
    <property type="match status" value="1"/>
</dbReference>
<protein>
    <recommendedName>
        <fullName evidence="1">diguanylate cyclase</fullName>
        <ecNumber evidence="1">2.7.7.65</ecNumber>
    </recommendedName>
</protein>
<dbReference type="Proteomes" id="UP000262029">
    <property type="component" value="Chromosome"/>
</dbReference>
<keyword evidence="9" id="KW-1185">Reference proteome</keyword>
<feature type="domain" description="Response regulatory" evidence="4">
    <location>
        <begin position="8"/>
        <end position="123"/>
    </location>
</feature>
<dbReference type="InterPro" id="IPR043128">
    <property type="entry name" value="Rev_trsase/Diguanyl_cyclase"/>
</dbReference>
<dbReference type="Pfam" id="PF00072">
    <property type="entry name" value="Response_reg"/>
    <property type="match status" value="1"/>
</dbReference>
<dbReference type="SUPFAM" id="SSF52172">
    <property type="entry name" value="CheY-like"/>
    <property type="match status" value="1"/>
</dbReference>
<dbReference type="InterPro" id="IPR000160">
    <property type="entry name" value="GGDEF_dom"/>
</dbReference>
<dbReference type="RefSeq" id="WP_115588246.1">
    <property type="nucleotide sequence ID" value="NZ_CP032099.1"/>
</dbReference>
<dbReference type="AlphaFoldDB" id="A0AAD0WNR1"/>
<dbReference type="Pfam" id="PF00990">
    <property type="entry name" value="GGDEF"/>
    <property type="match status" value="1"/>
</dbReference>
<evidence type="ECO:0000313" key="7">
    <source>
        <dbReference type="EMBL" id="RXI25989.1"/>
    </source>
</evidence>
<dbReference type="GO" id="GO:0043709">
    <property type="term" value="P:cell adhesion involved in single-species biofilm formation"/>
    <property type="evidence" value="ECO:0007669"/>
    <property type="project" value="TreeGrafter"/>
</dbReference>
<dbReference type="FunFam" id="3.30.70.270:FF:000001">
    <property type="entry name" value="Diguanylate cyclase domain protein"/>
    <property type="match status" value="1"/>
</dbReference>
<dbReference type="PROSITE" id="PS50887">
    <property type="entry name" value="GGDEF"/>
    <property type="match status" value="1"/>
</dbReference>
<sequence length="307" mass="35175">MIEENRATILIVDDMSTNLMMLSDILKDDYNIKISKTGEKAIELCKNLDIDLVLLDIEMPLMNGYEVCKNLKNYEKTKNIPIIFVSAKNSEEDEEYGLNLGAIDYISKPFSKVIIKARVKNQIKLKQKTELLEKLSNYDGLTNIKNRRYFDDRLTQVYKDSKIKNTNLALMMIDIDFFKPYNDNYGHGKGDEALKIVAKTLENSILNTLDRPNDLVARYGGEEFVVLLSNIDLKELEEISNRVVKAIRDENIEHKFSKVASYLTISLGAVLYKSSNDLSIASIMKSADEALYEVKQKSRDNFLIKEI</sequence>
<dbReference type="Gene3D" id="3.30.70.270">
    <property type="match status" value="1"/>
</dbReference>
<dbReference type="PROSITE" id="PS50110">
    <property type="entry name" value="RESPONSE_REGULATORY"/>
    <property type="match status" value="1"/>
</dbReference>
<dbReference type="EMBL" id="CP032099">
    <property type="protein sequence ID" value="AXX85182.1"/>
    <property type="molecule type" value="Genomic_DNA"/>
</dbReference>
<dbReference type="CDD" id="cd01949">
    <property type="entry name" value="GGDEF"/>
    <property type="match status" value="1"/>
</dbReference>
<dbReference type="PANTHER" id="PTHR45138">
    <property type="entry name" value="REGULATORY COMPONENTS OF SENSORY TRANSDUCTION SYSTEM"/>
    <property type="match status" value="1"/>
</dbReference>
<keyword evidence="3" id="KW-0597">Phosphoprotein</keyword>
<dbReference type="GeneID" id="61751128"/>
<accession>A0AAD0WNR1</accession>
<dbReference type="InterPro" id="IPR011006">
    <property type="entry name" value="CheY-like_superfamily"/>
</dbReference>
<evidence type="ECO:0000259" key="5">
    <source>
        <dbReference type="PROSITE" id="PS50887"/>
    </source>
</evidence>